<proteinExistence type="predicted"/>
<dbReference type="Proteomes" id="UP000051952">
    <property type="component" value="Unassembled WGS sequence"/>
</dbReference>
<sequence length="320" mass="34676">MPVSFVGVSVTNLLLPGSVLGGVAGILSSHSIASQGNAGIMDPFYPDGTVTVVLGGSSEWDFSCAFMRASPLSHHLVPSFSVRIHSCHRETASSSVGSGLCSTCVLLAWLHLAMRYAQVLSIQSSIVDSLQMVVSLLQMTKTLCSLFVTVFREPTLRRDDHLAAMLKSIDDMGLDINSSDIELTSRLNDDDKCDDAEDGDVDDVYLYQSLFGVDELVDGAICRVPSEHDTMNMMIESLFWDGFGNAIVPPSQSGDEEGDDDDDDNSDVDLHPPLETRNELRAALHALEDVPITEFTRLDEFAGDALVDTSSLSFNENSVF</sequence>
<keyword evidence="2" id="KW-0732">Signal</keyword>
<organism evidence="3 4">
    <name type="scientific">Bodo saltans</name>
    <name type="common">Flagellated protozoan</name>
    <dbReference type="NCBI Taxonomy" id="75058"/>
    <lineage>
        <taxon>Eukaryota</taxon>
        <taxon>Discoba</taxon>
        <taxon>Euglenozoa</taxon>
        <taxon>Kinetoplastea</taxon>
        <taxon>Metakinetoplastina</taxon>
        <taxon>Eubodonida</taxon>
        <taxon>Bodonidae</taxon>
        <taxon>Bodo</taxon>
    </lineage>
</organism>
<feature type="signal peptide" evidence="2">
    <location>
        <begin position="1"/>
        <end position="21"/>
    </location>
</feature>
<accession>A0A0S4J5J4</accession>
<gene>
    <name evidence="3" type="ORF">BSAL_87760</name>
</gene>
<protein>
    <recommendedName>
        <fullName evidence="5">Transmembrane protein</fullName>
    </recommendedName>
</protein>
<reference evidence="4" key="1">
    <citation type="submission" date="2015-09" db="EMBL/GenBank/DDBJ databases">
        <authorList>
            <consortium name="Pathogen Informatics"/>
        </authorList>
    </citation>
    <scope>NUCLEOTIDE SEQUENCE [LARGE SCALE GENOMIC DNA]</scope>
    <source>
        <strain evidence="4">Lake Konstanz</strain>
    </source>
</reference>
<evidence type="ECO:0000313" key="3">
    <source>
        <dbReference type="EMBL" id="CUG83740.1"/>
    </source>
</evidence>
<feature type="chain" id="PRO_5006621923" description="Transmembrane protein" evidence="2">
    <location>
        <begin position="22"/>
        <end position="320"/>
    </location>
</feature>
<dbReference type="VEuPathDB" id="TriTrypDB:BSAL_87760"/>
<name>A0A0S4J5J4_BODSA</name>
<keyword evidence="4" id="KW-1185">Reference proteome</keyword>
<feature type="region of interest" description="Disordered" evidence="1">
    <location>
        <begin position="249"/>
        <end position="272"/>
    </location>
</feature>
<dbReference type="EMBL" id="CYKH01001104">
    <property type="protein sequence ID" value="CUG83740.1"/>
    <property type="molecule type" value="Genomic_DNA"/>
</dbReference>
<evidence type="ECO:0000256" key="1">
    <source>
        <dbReference type="SAM" id="MobiDB-lite"/>
    </source>
</evidence>
<evidence type="ECO:0008006" key="5">
    <source>
        <dbReference type="Google" id="ProtNLM"/>
    </source>
</evidence>
<evidence type="ECO:0000313" key="4">
    <source>
        <dbReference type="Proteomes" id="UP000051952"/>
    </source>
</evidence>
<evidence type="ECO:0000256" key="2">
    <source>
        <dbReference type="SAM" id="SignalP"/>
    </source>
</evidence>
<dbReference type="AlphaFoldDB" id="A0A0S4J5J4"/>
<feature type="compositionally biased region" description="Acidic residues" evidence="1">
    <location>
        <begin position="254"/>
        <end position="267"/>
    </location>
</feature>